<evidence type="ECO:0000256" key="1">
    <source>
        <dbReference type="SAM" id="MobiDB-lite"/>
    </source>
</evidence>
<feature type="domain" description="Tudor" evidence="2">
    <location>
        <begin position="984"/>
        <end position="1043"/>
    </location>
</feature>
<evidence type="ECO:0000259" key="2">
    <source>
        <dbReference type="PROSITE" id="PS50304"/>
    </source>
</evidence>
<dbReference type="GO" id="GO:0005737">
    <property type="term" value="C:cytoplasm"/>
    <property type="evidence" value="ECO:0007669"/>
    <property type="project" value="UniProtKB-ARBA"/>
</dbReference>
<protein>
    <submittedName>
        <fullName evidence="3">Tudor domain-containing protein 1</fullName>
    </submittedName>
</protein>
<organism evidence="3 4">
    <name type="scientific">Nephila pilipes</name>
    <name type="common">Giant wood spider</name>
    <name type="synonym">Nephila maculata</name>
    <dbReference type="NCBI Taxonomy" id="299642"/>
    <lineage>
        <taxon>Eukaryota</taxon>
        <taxon>Metazoa</taxon>
        <taxon>Ecdysozoa</taxon>
        <taxon>Arthropoda</taxon>
        <taxon>Chelicerata</taxon>
        <taxon>Arachnida</taxon>
        <taxon>Araneae</taxon>
        <taxon>Araneomorphae</taxon>
        <taxon>Entelegynae</taxon>
        <taxon>Araneoidea</taxon>
        <taxon>Nephilidae</taxon>
        <taxon>Nephila</taxon>
    </lineage>
</organism>
<dbReference type="SUPFAM" id="SSF54928">
    <property type="entry name" value="RNA-binding domain, RBD"/>
    <property type="match status" value="1"/>
</dbReference>
<dbReference type="Pfam" id="PF00567">
    <property type="entry name" value="TUDOR"/>
    <property type="match status" value="5"/>
</dbReference>
<dbReference type="CDD" id="cd20379">
    <property type="entry name" value="Tudor_dTUD-like"/>
    <property type="match status" value="1"/>
</dbReference>
<accession>A0A8X6PZB2</accession>
<gene>
    <name evidence="3" type="primary">TDRD1_1</name>
    <name evidence="3" type="ORF">NPIL_123001</name>
</gene>
<dbReference type="InterPro" id="IPR050621">
    <property type="entry name" value="Tudor_domain_containing"/>
</dbReference>
<dbReference type="PANTHER" id="PTHR22948">
    <property type="entry name" value="TUDOR DOMAIN CONTAINING PROTEIN"/>
    <property type="match status" value="1"/>
</dbReference>
<reference evidence="3" key="1">
    <citation type="submission" date="2020-08" db="EMBL/GenBank/DDBJ databases">
        <title>Multicomponent nature underlies the extraordinary mechanical properties of spider dragline silk.</title>
        <authorList>
            <person name="Kono N."/>
            <person name="Nakamura H."/>
            <person name="Mori M."/>
            <person name="Yoshida Y."/>
            <person name="Ohtoshi R."/>
            <person name="Malay A.D."/>
            <person name="Moran D.A.P."/>
            <person name="Tomita M."/>
            <person name="Numata K."/>
            <person name="Arakawa K."/>
        </authorList>
    </citation>
    <scope>NUCLEOTIDE SEQUENCE</scope>
</reference>
<evidence type="ECO:0000313" key="3">
    <source>
        <dbReference type="EMBL" id="GFT97455.1"/>
    </source>
</evidence>
<feature type="domain" description="Tudor" evidence="2">
    <location>
        <begin position="745"/>
        <end position="804"/>
    </location>
</feature>
<feature type="region of interest" description="Disordered" evidence="1">
    <location>
        <begin position="627"/>
        <end position="680"/>
    </location>
</feature>
<dbReference type="PANTHER" id="PTHR22948:SF72">
    <property type="entry name" value="TUDOR DOMAIN-CONTAINING PROTEIN"/>
    <property type="match status" value="1"/>
</dbReference>
<dbReference type="InterPro" id="IPR035437">
    <property type="entry name" value="SNase_OB-fold_sf"/>
</dbReference>
<dbReference type="FunFam" id="2.30.30.140:FF:000018">
    <property type="entry name" value="Serine/threonine-protein kinase 31"/>
    <property type="match status" value="3"/>
</dbReference>
<dbReference type="InterPro" id="IPR002999">
    <property type="entry name" value="Tudor"/>
</dbReference>
<dbReference type="OrthoDB" id="9989103at2759"/>
<dbReference type="EMBL" id="BMAW01026457">
    <property type="protein sequence ID" value="GFT97455.1"/>
    <property type="molecule type" value="Genomic_DNA"/>
</dbReference>
<feature type="domain" description="Tudor" evidence="2">
    <location>
        <begin position="307"/>
        <end position="363"/>
    </location>
</feature>
<dbReference type="InterPro" id="IPR035979">
    <property type="entry name" value="RBD_domain_sf"/>
</dbReference>
<dbReference type="SUPFAM" id="SSF63748">
    <property type="entry name" value="Tudor/PWWP/MBT"/>
    <property type="match status" value="5"/>
</dbReference>
<dbReference type="Proteomes" id="UP000887013">
    <property type="component" value="Unassembled WGS sequence"/>
</dbReference>
<dbReference type="Gene3D" id="2.30.30.140">
    <property type="match status" value="5"/>
</dbReference>
<dbReference type="PROSITE" id="PS50304">
    <property type="entry name" value="TUDOR"/>
    <property type="match status" value="4"/>
</dbReference>
<name>A0A8X6PZB2_NEPPI</name>
<dbReference type="GO" id="GO:0003676">
    <property type="term" value="F:nucleic acid binding"/>
    <property type="evidence" value="ECO:0007669"/>
    <property type="project" value="InterPro"/>
</dbReference>
<sequence>MLNTGMGCEFVRFLLRVLCSGTTYLNNVIARSDVYFKASNIGFILKYRNVPGMLRVPLPLKRTMEDLIEVARVTGIPVTQISRLINFEEFYLSLPKVRITMSFAEIDNWNPMVEDFHSSKFNSYDTMSPQYDPCTLYVKHVPIDLLEDTFISIMSEGDKKIIKYRILPVKANLQETCAIVTYESEVDATCIKTYLNGKNPFNFDIENAFKYDKKTLKTSPLLKMFGRGRGQNSIQGLKVTVAGNERISYRVQEPNDTRKNIEFSDLPGLVTVCTIRSPTSFWIHVVNDITISQVEKELANIAKVPVKGTVNDICCAMKNGKFYRAQILESRPKSSLLYLIDYGETSSINNDQIYHLPDFFKNYPAEAVCCNLVDGTNHEDIKWTDDDISSFKFHALNKIFVAHVHGLSKNIYNISLINEEGVSLHSVLTLSRHAPVDKLPESKVSEFKIPSVLSSLKIGAEITVAAVEFEGDAIFYGLLDDGSGCAQVMEELENHLQMVDTEEISMTCEEGDIAAGFSVKYNQYYRCVVLKRLRNSFLVRYLDYGNQEEINKLYALKPILLQKKSYVVCCKKPDSLSSEIFKQIFGKACPVTVKSLNDVVILSYEYRNNFLNIHCYPWYHENQSNSSPPTKNPWYHENQSDLSPPTKNPLYHKNQSNSSPPTKSLQYPKKRLSLPGNQSISKSDNVMKTVMYKNLSPGVKYYVKVAFIKDTSELYIHLNNDQNALEALSKSINEHCNTVSWATYSPKVKEIVCCKFSEDGVWYRAEVISNKPNKVKVSFIDYGNYSDNVCYKDIKPLPPKFYQPRFAICVSLHNIRNEDISKTLLDYILNEEWMVEVKDSQKSPVEVMFFKGSKSLNKFIEINSSVKSLSHLQKSPTGKTIDIVCNNEDKKPDTHQLKDLDKWVTLQGGLNATEKNAITRNSKVNLPKFDSLKKQVLPTTTSEVSICFMVDDLFYVHLKSSEELISALDSKLNNATEFQSIISLPEVGDLICAKFTDDIWYRGCVKKICEDSNSCEIHFIDFGNSEVIPLVNLKVLPQHLCTFPVLSIPLKFQDSEIIKNKILAGITVFHVKFLQMSPGEIPIVDIMPEKEEEYLPLVESQMLPESPTKVMEENKYCYSSSQYIPFPPGEQDIVIYCVTDEGFVFCAPYNQEALSANLLLTKEITEYCESLGHNSYNSDVLPDIDQLVLAKYSDDNQWYRAVIVDNQSHPVYDVIFIDYGNSEKIRIESVRRMEKQFMTLDVQAHLCALTGFEVSDEMLPSVVQELKQFTVFVNHTPLAASVSSIEGELSVNIPLIQNYLMEKNLIALK</sequence>
<feature type="compositionally biased region" description="Polar residues" evidence="1">
    <location>
        <begin position="653"/>
        <end position="665"/>
    </location>
</feature>
<proteinExistence type="predicted"/>
<dbReference type="SMART" id="SM00333">
    <property type="entry name" value="TUDOR"/>
    <property type="match status" value="5"/>
</dbReference>
<feature type="domain" description="Tudor" evidence="2">
    <location>
        <begin position="1181"/>
        <end position="1240"/>
    </location>
</feature>
<dbReference type="Gene3D" id="2.40.50.90">
    <property type="match status" value="2"/>
</dbReference>
<evidence type="ECO:0000313" key="4">
    <source>
        <dbReference type="Proteomes" id="UP000887013"/>
    </source>
</evidence>
<keyword evidence="4" id="KW-1185">Reference proteome</keyword>
<comment type="caution">
    <text evidence="3">The sequence shown here is derived from an EMBL/GenBank/DDBJ whole genome shotgun (WGS) entry which is preliminary data.</text>
</comment>